<evidence type="ECO:0000256" key="1">
    <source>
        <dbReference type="ARBA" id="ARBA00023002"/>
    </source>
</evidence>
<proteinExistence type="predicted"/>
<keyword evidence="5" id="KW-1185">Reference proteome</keyword>
<dbReference type="GO" id="GO:0016616">
    <property type="term" value="F:oxidoreductase activity, acting on the CH-OH group of donors, NAD or NADP as acceptor"/>
    <property type="evidence" value="ECO:0007669"/>
    <property type="project" value="InterPro"/>
</dbReference>
<dbReference type="Gene3D" id="3.40.50.720">
    <property type="entry name" value="NAD(P)-binding Rossmann-like Domain"/>
    <property type="match status" value="1"/>
</dbReference>
<dbReference type="Proteomes" id="UP000188993">
    <property type="component" value="Chromosome"/>
</dbReference>
<dbReference type="InterPro" id="IPR036291">
    <property type="entry name" value="NAD(P)-bd_dom_sf"/>
</dbReference>
<dbReference type="InterPro" id="IPR008927">
    <property type="entry name" value="6-PGluconate_DH-like_C_sf"/>
</dbReference>
<name>A0A1S6IRR2_9LACT</name>
<gene>
    <name evidence="4" type="primary">odh_2</name>
    <name evidence="4" type="ORF">BW727_101917</name>
</gene>
<organism evidence="4 5">
    <name type="scientific">Jeotgalibaca dankookensis</name>
    <dbReference type="NCBI Taxonomy" id="708126"/>
    <lineage>
        <taxon>Bacteria</taxon>
        <taxon>Bacillati</taxon>
        <taxon>Bacillota</taxon>
        <taxon>Bacilli</taxon>
        <taxon>Lactobacillales</taxon>
        <taxon>Carnobacteriaceae</taxon>
        <taxon>Jeotgalibaca</taxon>
    </lineage>
</organism>
<protein>
    <submittedName>
        <fullName evidence="4">Opine dehydrogenase</fullName>
        <ecNumber evidence="4">1.5.1.28</ecNumber>
    </submittedName>
</protein>
<dbReference type="AlphaFoldDB" id="A0A1S6IRR2"/>
<dbReference type="KEGG" id="jda:BW727_101917"/>
<dbReference type="InterPro" id="IPR011128">
    <property type="entry name" value="G3P_DH_NAD-dep_N"/>
</dbReference>
<evidence type="ECO:0000259" key="2">
    <source>
        <dbReference type="Pfam" id="PF01210"/>
    </source>
</evidence>
<evidence type="ECO:0000313" key="4">
    <source>
        <dbReference type="EMBL" id="AQS54241.1"/>
    </source>
</evidence>
<dbReference type="SUPFAM" id="SSF48179">
    <property type="entry name" value="6-phosphogluconate dehydrogenase C-terminal domain-like"/>
    <property type="match status" value="1"/>
</dbReference>
<dbReference type="InterPro" id="IPR051729">
    <property type="entry name" value="Opine/Lysopine_DH"/>
</dbReference>
<dbReference type="RefSeq" id="WP_062467757.1">
    <property type="nucleotide sequence ID" value="NZ_BBYN01000002.1"/>
</dbReference>
<dbReference type="Pfam" id="PF02317">
    <property type="entry name" value="Octopine_DH"/>
    <property type="match status" value="1"/>
</dbReference>
<feature type="domain" description="Opine dehydrogenase" evidence="3">
    <location>
        <begin position="197"/>
        <end position="339"/>
    </location>
</feature>
<dbReference type="EC" id="1.5.1.28" evidence="4"/>
<sequence length="363" mass="39995">MKNITVIGAGNGGMTAAYHFSKEGHSVCIYDHADFATQIDAINANGGITALAEHHGESMMFSGTEKITKATTNIKEALEFSTILVMICPSFAQEILFKDMLPYLTSEHKLIIMPGNYGGMVLQKMVSDSDKPNLNMVFIDAISIPWACRIVSPGVISIMGIKTFLPMSIFPQELSTPDLQADIQNVFPIPVEFLDDPIHAGLENINFGGHPLLTTLNMGILENFDGKFNYYRDCCSTATANAAAKMDKERLAVGASWGYDLRTELEAMNALYDSNYDTVYEFNRASTTHVKIDSAPASSKNRYITEDVPYLLVPCYELAKAKGIKVPIVESCIHIASAYNDENYFETGRTLEKMGLISQKSNM</sequence>
<dbReference type="GO" id="GO:0051287">
    <property type="term" value="F:NAD binding"/>
    <property type="evidence" value="ECO:0007669"/>
    <property type="project" value="InterPro"/>
</dbReference>
<dbReference type="PANTHER" id="PTHR38015:SF1">
    <property type="entry name" value="OPINE DEHYDROGENASE DOMAIN-CONTAINING PROTEIN"/>
    <property type="match status" value="1"/>
</dbReference>
<keyword evidence="1 4" id="KW-0560">Oxidoreductase</keyword>
<dbReference type="Gene3D" id="1.10.1040.10">
    <property type="entry name" value="N-(1-d-carboxylethyl)-l-norvaline Dehydrogenase, domain 2"/>
    <property type="match status" value="1"/>
</dbReference>
<accession>A0A1S6IRR2</accession>
<dbReference type="EMBL" id="CP019728">
    <property type="protein sequence ID" value="AQS54241.1"/>
    <property type="molecule type" value="Genomic_DNA"/>
</dbReference>
<dbReference type="GO" id="GO:0047129">
    <property type="term" value="F:opine dehydrogenase activity"/>
    <property type="evidence" value="ECO:0007669"/>
    <property type="project" value="UniProtKB-EC"/>
</dbReference>
<dbReference type="STRING" id="708126.BW727_101917"/>
<feature type="domain" description="Glycerol-3-phosphate dehydrogenase NAD-dependent N-terminal" evidence="2">
    <location>
        <begin position="3"/>
        <end position="112"/>
    </location>
</feature>
<dbReference type="GO" id="GO:0046168">
    <property type="term" value="P:glycerol-3-phosphate catabolic process"/>
    <property type="evidence" value="ECO:0007669"/>
    <property type="project" value="InterPro"/>
</dbReference>
<dbReference type="Pfam" id="PF01210">
    <property type="entry name" value="NAD_Gly3P_dh_N"/>
    <property type="match status" value="1"/>
</dbReference>
<evidence type="ECO:0000313" key="5">
    <source>
        <dbReference type="Proteomes" id="UP000188993"/>
    </source>
</evidence>
<evidence type="ECO:0000259" key="3">
    <source>
        <dbReference type="Pfam" id="PF02317"/>
    </source>
</evidence>
<dbReference type="PANTHER" id="PTHR38015">
    <property type="entry name" value="BLR6086 PROTEIN"/>
    <property type="match status" value="1"/>
</dbReference>
<reference evidence="4 5" key="1">
    <citation type="journal article" date="2014" name="Int. J. Syst. Evol. Microbiol.">
        <title>Jeotgalibaca dankookensis gen. nov., sp. nov., a member of the family Carnobacteriaceae, isolated from seujeot (Korean traditional food).</title>
        <authorList>
            <person name="Lee D.G."/>
            <person name="Trujillo M.E."/>
            <person name="Kang H."/>
            <person name="Ahn T.Y."/>
        </authorList>
    </citation>
    <scope>NUCLEOTIDE SEQUENCE [LARGE SCALE GENOMIC DNA]</scope>
    <source>
        <strain evidence="4 5">EX-07</strain>
    </source>
</reference>
<dbReference type="SUPFAM" id="SSF51735">
    <property type="entry name" value="NAD(P)-binding Rossmann-fold domains"/>
    <property type="match status" value="1"/>
</dbReference>
<dbReference type="InterPro" id="IPR013328">
    <property type="entry name" value="6PGD_dom2"/>
</dbReference>
<dbReference type="InterPro" id="IPR003421">
    <property type="entry name" value="Opine_DH"/>
</dbReference>